<protein>
    <recommendedName>
        <fullName evidence="2">Pyridoxal phosphate homeostasis protein</fullName>
        <shortName evidence="2">PLP homeostasis protein</shortName>
    </recommendedName>
</protein>
<dbReference type="InterPro" id="IPR029066">
    <property type="entry name" value="PLP-binding_barrel"/>
</dbReference>
<comment type="cofactor">
    <cofactor evidence="3">
        <name>pyridoxal 5'-phosphate</name>
        <dbReference type="ChEBI" id="CHEBI:597326"/>
    </cofactor>
</comment>
<dbReference type="RefSeq" id="WP_110470468.1">
    <property type="nucleotide sequence ID" value="NZ_QJSP01000009.1"/>
</dbReference>
<dbReference type="EMBL" id="QJSP01000009">
    <property type="protein sequence ID" value="PYE15804.1"/>
    <property type="molecule type" value="Genomic_DNA"/>
</dbReference>
<dbReference type="PANTHER" id="PTHR10146">
    <property type="entry name" value="PROLINE SYNTHETASE CO-TRANSCRIBED BACTERIAL HOMOLOG PROTEIN"/>
    <property type="match status" value="1"/>
</dbReference>
<dbReference type="Pfam" id="PF01168">
    <property type="entry name" value="Ala_racemase_N"/>
    <property type="match status" value="1"/>
</dbReference>
<dbReference type="PANTHER" id="PTHR10146:SF14">
    <property type="entry name" value="PYRIDOXAL PHOSPHATE HOMEOSTASIS PROTEIN"/>
    <property type="match status" value="1"/>
</dbReference>
<dbReference type="Proteomes" id="UP000247591">
    <property type="component" value="Unassembled WGS sequence"/>
</dbReference>
<feature type="modified residue" description="N6-(pyridoxal phosphate)lysine" evidence="2 3">
    <location>
        <position position="48"/>
    </location>
</feature>
<dbReference type="CDD" id="cd00635">
    <property type="entry name" value="PLPDE_III_YBL036c_like"/>
    <property type="match status" value="1"/>
</dbReference>
<sequence>MPDPGDGESADRRAELASRLQAVRARVDAACAAAGRDPSAVQLLPVTKFFPASDVLALVESGAVEFGESREPEAGRKADEVRAVSGRSDLRFHMIGQLQRNKAKTVARWADRVHSVDSPKLAHALDRAVGTARESGDRDGALEVLIQIGLDDDEAKGRGGVVEDELLTLANGIEQSANLRLCGLMVITPLHGSAEAWMAKAAGIAQRFIAEHPGAAELSAGMSGDLEIAVKYGSTCVRVGTAIMGDRPVISP</sequence>
<dbReference type="OrthoDB" id="9804072at2"/>
<accession>A0A318RTA9</accession>
<keyword evidence="7" id="KW-1185">Reference proteome</keyword>
<dbReference type="InterPro" id="IPR001608">
    <property type="entry name" value="Ala_racemase_N"/>
</dbReference>
<gene>
    <name evidence="6" type="ORF">DFR67_10932</name>
</gene>
<evidence type="ECO:0000256" key="3">
    <source>
        <dbReference type="PIRSR" id="PIRSR004848-1"/>
    </source>
</evidence>
<keyword evidence="1 2" id="KW-0663">Pyridoxal phosphate</keyword>
<dbReference type="PROSITE" id="PS01211">
    <property type="entry name" value="UPF0001"/>
    <property type="match status" value="1"/>
</dbReference>
<reference evidence="6 7" key="1">
    <citation type="submission" date="2018-06" db="EMBL/GenBank/DDBJ databases">
        <title>Genomic Encyclopedia of Type Strains, Phase IV (KMG-IV): sequencing the most valuable type-strain genomes for metagenomic binning, comparative biology and taxonomic classification.</title>
        <authorList>
            <person name="Goeker M."/>
        </authorList>
    </citation>
    <scope>NUCLEOTIDE SEQUENCE [LARGE SCALE GENOMIC DNA]</scope>
    <source>
        <strain evidence="6 7">DSM 45521</strain>
    </source>
</reference>
<dbReference type="AlphaFoldDB" id="A0A318RTA9"/>
<dbReference type="PIRSF" id="PIRSF004848">
    <property type="entry name" value="YBL036c_PLPDEIII"/>
    <property type="match status" value="1"/>
</dbReference>
<proteinExistence type="inferred from homology"/>
<comment type="function">
    <text evidence="2">Pyridoxal 5'-phosphate (PLP)-binding protein, which is involved in PLP homeostasis.</text>
</comment>
<evidence type="ECO:0000313" key="6">
    <source>
        <dbReference type="EMBL" id="PYE15804.1"/>
    </source>
</evidence>
<dbReference type="InterPro" id="IPR011078">
    <property type="entry name" value="PyrdxlP_homeostasis"/>
</dbReference>
<dbReference type="GO" id="GO:0030170">
    <property type="term" value="F:pyridoxal phosphate binding"/>
    <property type="evidence" value="ECO:0007669"/>
    <property type="project" value="UniProtKB-UniRule"/>
</dbReference>
<comment type="similarity">
    <text evidence="2 4">Belongs to the pyridoxal phosphate-binding protein YggS/PROSC family.</text>
</comment>
<dbReference type="HAMAP" id="MF_02087">
    <property type="entry name" value="PLP_homeostasis"/>
    <property type="match status" value="1"/>
</dbReference>
<dbReference type="Gene3D" id="3.20.20.10">
    <property type="entry name" value="Alanine racemase"/>
    <property type="match status" value="1"/>
</dbReference>
<feature type="domain" description="Alanine racemase N-terminal" evidence="5">
    <location>
        <begin position="20"/>
        <end position="248"/>
    </location>
</feature>
<evidence type="ECO:0000256" key="4">
    <source>
        <dbReference type="RuleBase" id="RU004514"/>
    </source>
</evidence>
<organism evidence="6 7">
    <name type="scientific">Williamsia limnetica</name>
    <dbReference type="NCBI Taxonomy" id="882452"/>
    <lineage>
        <taxon>Bacteria</taxon>
        <taxon>Bacillati</taxon>
        <taxon>Actinomycetota</taxon>
        <taxon>Actinomycetes</taxon>
        <taxon>Mycobacteriales</taxon>
        <taxon>Nocardiaceae</taxon>
        <taxon>Williamsia</taxon>
    </lineage>
</organism>
<dbReference type="NCBIfam" id="TIGR00044">
    <property type="entry name" value="YggS family pyridoxal phosphate-dependent enzyme"/>
    <property type="match status" value="1"/>
</dbReference>
<evidence type="ECO:0000259" key="5">
    <source>
        <dbReference type="Pfam" id="PF01168"/>
    </source>
</evidence>
<dbReference type="SUPFAM" id="SSF51419">
    <property type="entry name" value="PLP-binding barrel"/>
    <property type="match status" value="1"/>
</dbReference>
<evidence type="ECO:0000256" key="1">
    <source>
        <dbReference type="ARBA" id="ARBA00022898"/>
    </source>
</evidence>
<comment type="caution">
    <text evidence="6">The sequence shown here is derived from an EMBL/GenBank/DDBJ whole genome shotgun (WGS) entry which is preliminary data.</text>
</comment>
<name>A0A318RTA9_WILLI</name>
<evidence type="ECO:0000256" key="2">
    <source>
        <dbReference type="HAMAP-Rule" id="MF_02087"/>
    </source>
</evidence>
<evidence type="ECO:0000313" key="7">
    <source>
        <dbReference type="Proteomes" id="UP000247591"/>
    </source>
</evidence>